<dbReference type="Pfam" id="PF05978">
    <property type="entry name" value="UNC-93"/>
    <property type="match status" value="1"/>
</dbReference>
<feature type="transmembrane region" description="Helical" evidence="5">
    <location>
        <begin position="215"/>
        <end position="232"/>
    </location>
</feature>
<feature type="transmembrane region" description="Helical" evidence="5">
    <location>
        <begin position="96"/>
        <end position="120"/>
    </location>
</feature>
<evidence type="ECO:0000313" key="7">
    <source>
        <dbReference type="Proteomes" id="UP000193498"/>
    </source>
</evidence>
<dbReference type="Proteomes" id="UP000193498">
    <property type="component" value="Unassembled WGS sequence"/>
</dbReference>
<feature type="transmembrane region" description="Helical" evidence="5">
    <location>
        <begin position="383"/>
        <end position="406"/>
    </location>
</feature>
<gene>
    <name evidence="6" type="ORF">K493DRAFT_286974</name>
</gene>
<keyword evidence="2 5" id="KW-0812">Transmembrane</keyword>
<dbReference type="OrthoDB" id="196103at2759"/>
<dbReference type="GO" id="GO:0016020">
    <property type="term" value="C:membrane"/>
    <property type="evidence" value="ECO:0007669"/>
    <property type="project" value="UniProtKB-SubCell"/>
</dbReference>
<evidence type="ECO:0008006" key="8">
    <source>
        <dbReference type="Google" id="ProtNLM"/>
    </source>
</evidence>
<feature type="transmembrane region" description="Helical" evidence="5">
    <location>
        <begin position="252"/>
        <end position="269"/>
    </location>
</feature>
<dbReference type="EMBL" id="MCFE01000329">
    <property type="protein sequence ID" value="ORX91291.1"/>
    <property type="molecule type" value="Genomic_DNA"/>
</dbReference>
<feature type="transmembrane region" description="Helical" evidence="5">
    <location>
        <begin position="72"/>
        <end position="90"/>
    </location>
</feature>
<dbReference type="InterPro" id="IPR036259">
    <property type="entry name" value="MFS_trans_sf"/>
</dbReference>
<keyword evidence="4 5" id="KW-0472">Membrane</keyword>
<dbReference type="PANTHER" id="PTHR23294:SF59">
    <property type="entry name" value="UNC93-LIKE PROTEIN C922.05C"/>
    <property type="match status" value="1"/>
</dbReference>
<organism evidence="6 7">
    <name type="scientific">Basidiobolus meristosporus CBS 931.73</name>
    <dbReference type="NCBI Taxonomy" id="1314790"/>
    <lineage>
        <taxon>Eukaryota</taxon>
        <taxon>Fungi</taxon>
        <taxon>Fungi incertae sedis</taxon>
        <taxon>Zoopagomycota</taxon>
        <taxon>Entomophthoromycotina</taxon>
        <taxon>Basidiobolomycetes</taxon>
        <taxon>Basidiobolales</taxon>
        <taxon>Basidiobolaceae</taxon>
        <taxon>Basidiobolus</taxon>
    </lineage>
</organism>
<evidence type="ECO:0000256" key="3">
    <source>
        <dbReference type="ARBA" id="ARBA00022989"/>
    </source>
</evidence>
<feature type="transmembrane region" description="Helical" evidence="5">
    <location>
        <begin position="281"/>
        <end position="304"/>
    </location>
</feature>
<feature type="transmembrane region" description="Helical" evidence="5">
    <location>
        <begin position="159"/>
        <end position="179"/>
    </location>
</feature>
<evidence type="ECO:0000256" key="4">
    <source>
        <dbReference type="ARBA" id="ARBA00023136"/>
    </source>
</evidence>
<evidence type="ECO:0000313" key="6">
    <source>
        <dbReference type="EMBL" id="ORX91291.1"/>
    </source>
</evidence>
<dbReference type="PANTHER" id="PTHR23294">
    <property type="entry name" value="ET TRANSLATION PRODUCT-RELATED"/>
    <property type="match status" value="1"/>
</dbReference>
<dbReference type="InterPro" id="IPR051617">
    <property type="entry name" value="UNC-93-like_regulator"/>
</dbReference>
<feature type="transmembrane region" description="Helical" evidence="5">
    <location>
        <begin position="324"/>
        <end position="346"/>
    </location>
</feature>
<dbReference type="InterPro" id="IPR010291">
    <property type="entry name" value="Ion_channel_UNC-93"/>
</dbReference>
<sequence length="433" mass="48746">MRWESPLSQLVILGLVCCFTVGIYNVYYGIGDIGTLGSEISRQLNIALYASCSVSGIVAGSVNNLLGPRVSIIVAGLTYILYVLLLWTYTRIANTALTIFGAVLVGFGSSLLWSAAGMIITSYPMENQKGRFFGIFWILFNMGAFIGGFLPLLDFDFQIVTISFLSLMAFGVFITCFLISPARVIREDGTRVTSKTGFNLSHEVRQLIRAVTNRRLLLLWPIFFYSNWFYSYRFGDLNGTFFTPRTRTFNNIFYWASQMLGAFTFGQFLDNPLFARSKRATLGLMFIVLFYTATWLGCLLVEISNTHVTGEDLVDILDDRYTQILVLFLLSGFSDAMLQTWCYWIIGSQTNNAMILSRYVGIYKAVQSAGTAVSWYLDFVSVVPVIIVGINWALAYVAIAFSYVVARRVSDTNYTFIDPAHLPDDVYDSRRLR</sequence>
<accession>A0A1Y1XZX8</accession>
<evidence type="ECO:0000256" key="5">
    <source>
        <dbReference type="SAM" id="Phobius"/>
    </source>
</evidence>
<name>A0A1Y1XZX8_9FUNG</name>
<comment type="subcellular location">
    <subcellularLocation>
        <location evidence="1">Membrane</location>
        <topology evidence="1">Multi-pass membrane protein</topology>
    </subcellularLocation>
</comment>
<dbReference type="AlphaFoldDB" id="A0A1Y1XZX8"/>
<feature type="transmembrane region" description="Helical" evidence="5">
    <location>
        <begin position="132"/>
        <end position="153"/>
    </location>
</feature>
<feature type="transmembrane region" description="Helical" evidence="5">
    <location>
        <begin position="358"/>
        <end position="377"/>
    </location>
</feature>
<protein>
    <recommendedName>
        <fullName evidence="8">MFS general substrate transporter</fullName>
    </recommendedName>
</protein>
<evidence type="ECO:0000256" key="2">
    <source>
        <dbReference type="ARBA" id="ARBA00022692"/>
    </source>
</evidence>
<comment type="caution">
    <text evidence="6">The sequence shown here is derived from an EMBL/GenBank/DDBJ whole genome shotgun (WGS) entry which is preliminary data.</text>
</comment>
<feature type="transmembrane region" description="Helical" evidence="5">
    <location>
        <begin position="46"/>
        <end position="65"/>
    </location>
</feature>
<keyword evidence="7" id="KW-1185">Reference proteome</keyword>
<feature type="transmembrane region" description="Helical" evidence="5">
    <location>
        <begin position="7"/>
        <end position="26"/>
    </location>
</feature>
<keyword evidence="3 5" id="KW-1133">Transmembrane helix</keyword>
<dbReference type="InParanoid" id="A0A1Y1XZX8"/>
<evidence type="ECO:0000256" key="1">
    <source>
        <dbReference type="ARBA" id="ARBA00004141"/>
    </source>
</evidence>
<reference evidence="6 7" key="1">
    <citation type="submission" date="2016-07" db="EMBL/GenBank/DDBJ databases">
        <title>Pervasive Adenine N6-methylation of Active Genes in Fungi.</title>
        <authorList>
            <consortium name="DOE Joint Genome Institute"/>
            <person name="Mondo S.J."/>
            <person name="Dannebaum R.O."/>
            <person name="Kuo R.C."/>
            <person name="Labutti K."/>
            <person name="Haridas S."/>
            <person name="Kuo A."/>
            <person name="Salamov A."/>
            <person name="Ahrendt S.R."/>
            <person name="Lipzen A."/>
            <person name="Sullivan W."/>
            <person name="Andreopoulos W.B."/>
            <person name="Clum A."/>
            <person name="Lindquist E."/>
            <person name="Daum C."/>
            <person name="Ramamoorthy G.K."/>
            <person name="Gryganskyi A."/>
            <person name="Culley D."/>
            <person name="Magnuson J.K."/>
            <person name="James T.Y."/>
            <person name="O'Malley M.A."/>
            <person name="Stajich J.E."/>
            <person name="Spatafora J.W."/>
            <person name="Visel A."/>
            <person name="Grigoriev I.V."/>
        </authorList>
    </citation>
    <scope>NUCLEOTIDE SEQUENCE [LARGE SCALE GENOMIC DNA]</scope>
    <source>
        <strain evidence="6 7">CBS 931.73</strain>
    </source>
</reference>
<dbReference type="SUPFAM" id="SSF103473">
    <property type="entry name" value="MFS general substrate transporter"/>
    <property type="match status" value="1"/>
</dbReference>
<proteinExistence type="predicted"/>
<dbReference type="Gene3D" id="1.20.1250.20">
    <property type="entry name" value="MFS general substrate transporter like domains"/>
    <property type="match status" value="1"/>
</dbReference>